<keyword evidence="2" id="KW-1133">Transmembrane helix</keyword>
<evidence type="ECO:0000313" key="5">
    <source>
        <dbReference type="Proteomes" id="UP001519293"/>
    </source>
</evidence>
<dbReference type="SMART" id="SM00257">
    <property type="entry name" value="LysM"/>
    <property type="match status" value="1"/>
</dbReference>
<dbReference type="Pfam" id="PF01476">
    <property type="entry name" value="LysM"/>
    <property type="match status" value="1"/>
</dbReference>
<dbReference type="Gene3D" id="3.10.350.10">
    <property type="entry name" value="LysM domain"/>
    <property type="match status" value="1"/>
</dbReference>
<keyword evidence="5" id="KW-1185">Reference proteome</keyword>
<keyword evidence="2" id="KW-0812">Transmembrane</keyword>
<sequence>MNREDPYRDQAERLRKKIAKNKIESDQPLPVKEALPPRSRLHQEKRKKNKWKIKYPVIRLLALFFILLPITIFSMYQYLQNRDDAEKVDSTKSGFETVGYENRDENKEIMIEESEETPVHKDRPSTDDAANNVTDEVIPPPRDPVTGDEGDKGASDAAEQEEQPKAPVEKQQPEQEKVVYHTVKQSETLYRIAMNYYQSPAGVEKIKKANNLKNNEIRVGQVLTIPKN</sequence>
<dbReference type="PROSITE" id="PS51782">
    <property type="entry name" value="LYSM"/>
    <property type="match status" value="1"/>
</dbReference>
<dbReference type="EMBL" id="JAGIKZ010000005">
    <property type="protein sequence ID" value="MBP2240711.1"/>
    <property type="molecule type" value="Genomic_DNA"/>
</dbReference>
<dbReference type="Proteomes" id="UP001519293">
    <property type="component" value="Unassembled WGS sequence"/>
</dbReference>
<evidence type="ECO:0000313" key="4">
    <source>
        <dbReference type="EMBL" id="MBP2240711.1"/>
    </source>
</evidence>
<evidence type="ECO:0000256" key="2">
    <source>
        <dbReference type="SAM" id="Phobius"/>
    </source>
</evidence>
<dbReference type="InterPro" id="IPR036779">
    <property type="entry name" value="LysM_dom_sf"/>
</dbReference>
<gene>
    <name evidence="4" type="ORF">J2Z40_001270</name>
</gene>
<dbReference type="RefSeq" id="WP_066395572.1">
    <property type="nucleotide sequence ID" value="NZ_JAGIKZ010000005.1"/>
</dbReference>
<feature type="compositionally biased region" description="Basic and acidic residues" evidence="1">
    <location>
        <begin position="162"/>
        <end position="178"/>
    </location>
</feature>
<dbReference type="InterPro" id="IPR018392">
    <property type="entry name" value="LysM"/>
</dbReference>
<comment type="caution">
    <text evidence="4">The sequence shown here is derived from an EMBL/GenBank/DDBJ whole genome shotgun (WGS) entry which is preliminary data.</text>
</comment>
<feature type="region of interest" description="Disordered" evidence="1">
    <location>
        <begin position="19"/>
        <end position="46"/>
    </location>
</feature>
<feature type="domain" description="LysM" evidence="3">
    <location>
        <begin position="179"/>
        <end position="225"/>
    </location>
</feature>
<organism evidence="4 5">
    <name type="scientific">Cytobacillus eiseniae</name>
    <dbReference type="NCBI Taxonomy" id="762947"/>
    <lineage>
        <taxon>Bacteria</taxon>
        <taxon>Bacillati</taxon>
        <taxon>Bacillota</taxon>
        <taxon>Bacilli</taxon>
        <taxon>Bacillales</taxon>
        <taxon>Bacillaceae</taxon>
        <taxon>Cytobacillus</taxon>
    </lineage>
</organism>
<reference evidence="4 5" key="1">
    <citation type="submission" date="2021-03" db="EMBL/GenBank/DDBJ databases">
        <title>Genomic Encyclopedia of Type Strains, Phase IV (KMG-IV): sequencing the most valuable type-strain genomes for metagenomic binning, comparative biology and taxonomic classification.</title>
        <authorList>
            <person name="Goeker M."/>
        </authorList>
    </citation>
    <scope>NUCLEOTIDE SEQUENCE [LARGE SCALE GENOMIC DNA]</scope>
    <source>
        <strain evidence="4 5">DSM 26675</strain>
    </source>
</reference>
<evidence type="ECO:0000259" key="3">
    <source>
        <dbReference type="PROSITE" id="PS51782"/>
    </source>
</evidence>
<feature type="compositionally biased region" description="Basic and acidic residues" evidence="1">
    <location>
        <begin position="101"/>
        <end position="110"/>
    </location>
</feature>
<dbReference type="SUPFAM" id="SSF54106">
    <property type="entry name" value="LysM domain"/>
    <property type="match status" value="1"/>
</dbReference>
<feature type="compositionally biased region" description="Basic and acidic residues" evidence="1">
    <location>
        <begin position="117"/>
        <end position="126"/>
    </location>
</feature>
<feature type="region of interest" description="Disordered" evidence="1">
    <location>
        <begin position="96"/>
        <end position="178"/>
    </location>
</feature>
<feature type="transmembrane region" description="Helical" evidence="2">
    <location>
        <begin position="57"/>
        <end position="79"/>
    </location>
</feature>
<evidence type="ECO:0000256" key="1">
    <source>
        <dbReference type="SAM" id="MobiDB-lite"/>
    </source>
</evidence>
<accession>A0ABS4RCU1</accession>
<proteinExistence type="predicted"/>
<keyword evidence="2" id="KW-0472">Membrane</keyword>
<name>A0ABS4RCU1_9BACI</name>
<dbReference type="CDD" id="cd00118">
    <property type="entry name" value="LysM"/>
    <property type="match status" value="1"/>
</dbReference>
<protein>
    <submittedName>
        <fullName evidence="4">LysM repeat protein</fullName>
    </submittedName>
</protein>